<protein>
    <submittedName>
        <fullName evidence="1">Uncharacterized protein</fullName>
    </submittedName>
</protein>
<evidence type="ECO:0000313" key="2">
    <source>
        <dbReference type="Proteomes" id="UP000786811"/>
    </source>
</evidence>
<evidence type="ECO:0000313" key="1">
    <source>
        <dbReference type="EMBL" id="CAG5104390.1"/>
    </source>
</evidence>
<dbReference type="Proteomes" id="UP000786811">
    <property type="component" value="Unassembled WGS sequence"/>
</dbReference>
<organism evidence="1 2">
    <name type="scientific">Cotesia congregata</name>
    <name type="common">Parasitoid wasp</name>
    <name type="synonym">Apanteles congregatus</name>
    <dbReference type="NCBI Taxonomy" id="51543"/>
    <lineage>
        <taxon>Eukaryota</taxon>
        <taxon>Metazoa</taxon>
        <taxon>Ecdysozoa</taxon>
        <taxon>Arthropoda</taxon>
        <taxon>Hexapoda</taxon>
        <taxon>Insecta</taxon>
        <taxon>Pterygota</taxon>
        <taxon>Neoptera</taxon>
        <taxon>Endopterygota</taxon>
        <taxon>Hymenoptera</taxon>
        <taxon>Apocrita</taxon>
        <taxon>Ichneumonoidea</taxon>
        <taxon>Braconidae</taxon>
        <taxon>Microgastrinae</taxon>
        <taxon>Cotesia</taxon>
    </lineage>
</organism>
<reference evidence="1" key="1">
    <citation type="submission" date="2021-04" db="EMBL/GenBank/DDBJ databases">
        <authorList>
            <person name="Chebbi M.A.C M."/>
        </authorList>
    </citation>
    <scope>NUCLEOTIDE SEQUENCE</scope>
</reference>
<sequence>FIFYRYKFEDKKIRNYHWKGRFLSFPLHGWMLMISLLTFDCCYDSQIKISSSLSPVYVARNESIEKGVTVIIKLFIPRLDDATNQFVGKINKYSSGSIRNNELHLHATIISNTENHCGRYNKMTTRITYKINT</sequence>
<feature type="non-terminal residue" evidence="1">
    <location>
        <position position="1"/>
    </location>
</feature>
<dbReference type="EMBL" id="CAJNRD030001123">
    <property type="protein sequence ID" value="CAG5104390.1"/>
    <property type="molecule type" value="Genomic_DNA"/>
</dbReference>
<accession>A0A8J2MR90</accession>
<dbReference type="AlphaFoldDB" id="A0A8J2MR90"/>
<proteinExistence type="predicted"/>
<comment type="caution">
    <text evidence="1">The sequence shown here is derived from an EMBL/GenBank/DDBJ whole genome shotgun (WGS) entry which is preliminary data.</text>
</comment>
<keyword evidence="2" id="KW-1185">Reference proteome</keyword>
<gene>
    <name evidence="1" type="ORF">HICCMSTLAB_LOCUS11978</name>
</gene>
<name>A0A8J2MR90_COTCN</name>